<dbReference type="AlphaFoldDB" id="A0A381TB42"/>
<reference evidence="1" key="1">
    <citation type="submission" date="2018-05" db="EMBL/GenBank/DDBJ databases">
        <authorList>
            <person name="Lanie J.A."/>
            <person name="Ng W.-L."/>
            <person name="Kazmierczak K.M."/>
            <person name="Andrzejewski T.M."/>
            <person name="Davidsen T.M."/>
            <person name="Wayne K.J."/>
            <person name="Tettelin H."/>
            <person name="Glass J.I."/>
            <person name="Rusch D."/>
            <person name="Podicherti R."/>
            <person name="Tsui H.-C.T."/>
            <person name="Winkler M.E."/>
        </authorList>
    </citation>
    <scope>NUCLEOTIDE SEQUENCE</scope>
</reference>
<sequence length="228" mass="26346">MHISAPPPRQAWCLSRDTLINFRELKPSLALPNRWLVVFFLTTTLCLLPGWARASPIYHDIPICHGFGCNIESMISLSTTEWHSVAGWLKTNAPNPSTERDHIRQAIGWMEVLVGRHGPGREDRALDLKHVAYRTGQMDCVDESINTTTYLKLFEKQNLLRWHRVVERIQRRALFDAHWASQIEEIQTGDRYVIDSWFQDNGLLPNVQKTEDWADIPFYTALHDNSAD</sequence>
<protein>
    <submittedName>
        <fullName evidence="1">Uncharacterized protein</fullName>
    </submittedName>
</protein>
<name>A0A381TB42_9ZZZZ</name>
<organism evidence="1">
    <name type="scientific">marine metagenome</name>
    <dbReference type="NCBI Taxonomy" id="408172"/>
    <lineage>
        <taxon>unclassified sequences</taxon>
        <taxon>metagenomes</taxon>
        <taxon>ecological metagenomes</taxon>
    </lineage>
</organism>
<evidence type="ECO:0000313" key="1">
    <source>
        <dbReference type="EMBL" id="SVA13366.1"/>
    </source>
</evidence>
<dbReference type="EMBL" id="UINC01004309">
    <property type="protein sequence ID" value="SVA13366.1"/>
    <property type="molecule type" value="Genomic_DNA"/>
</dbReference>
<gene>
    <name evidence="1" type="ORF">METZ01_LOCUS66220</name>
</gene>
<proteinExistence type="predicted"/>
<accession>A0A381TB42</accession>